<feature type="domain" description="Thioredoxin" evidence="9">
    <location>
        <begin position="1"/>
        <end position="109"/>
    </location>
</feature>
<evidence type="ECO:0000256" key="8">
    <source>
        <dbReference type="PIRSR" id="PIRSR000077-4"/>
    </source>
</evidence>
<evidence type="ECO:0000259" key="9">
    <source>
        <dbReference type="PROSITE" id="PS51352"/>
    </source>
</evidence>
<keyword evidence="2" id="KW-0813">Transport</keyword>
<dbReference type="InterPro" id="IPR013766">
    <property type="entry name" value="Thioredoxin_domain"/>
</dbReference>
<reference evidence="11" key="1">
    <citation type="submission" date="2016-12" db="EMBL/GenBank/DDBJ databases">
        <title>Draft Genome Sequences od Carboxydothermus pertinax and islandicus, Hydrogenogenic Carboxydotrophic Bacteria.</title>
        <authorList>
            <person name="Fukuyama Y."/>
            <person name="Ohmae K."/>
            <person name="Yoneda Y."/>
            <person name="Yoshida T."/>
            <person name="Sako Y."/>
        </authorList>
    </citation>
    <scope>NUCLEOTIDE SEQUENCE [LARGE SCALE GENOMIC DNA]</scope>
    <source>
        <strain evidence="11">Ug1</strain>
    </source>
</reference>
<accession>A0A1L8CWC4</accession>
<dbReference type="Gene3D" id="3.40.30.10">
    <property type="entry name" value="Glutaredoxin"/>
    <property type="match status" value="1"/>
</dbReference>
<comment type="similarity">
    <text evidence="1 6">Belongs to the thioredoxin family.</text>
</comment>
<dbReference type="InterPro" id="IPR036249">
    <property type="entry name" value="Thioredoxin-like_sf"/>
</dbReference>
<dbReference type="CDD" id="cd02947">
    <property type="entry name" value="TRX_family"/>
    <property type="match status" value="1"/>
</dbReference>
<dbReference type="OrthoDB" id="9790390at2"/>
<evidence type="ECO:0000313" key="10">
    <source>
        <dbReference type="EMBL" id="GAV23212.1"/>
    </source>
</evidence>
<dbReference type="EMBL" id="BDJK01000036">
    <property type="protein sequence ID" value="GAV23212.1"/>
    <property type="molecule type" value="Genomic_DNA"/>
</dbReference>
<evidence type="ECO:0000256" key="2">
    <source>
        <dbReference type="ARBA" id="ARBA00022448"/>
    </source>
</evidence>
<sequence length="109" mass="12376">MAGNLIEVNKDNFEEEVLKSELPVLVDFWGPRCVPCMGLMPVVEELAEIYAGKMKFTKLNTAENRRLAIQLKVMSLPTFQFYKNGELVDQLQGNFGRAEIEEKIRAIIG</sequence>
<dbReference type="PROSITE" id="PS51352">
    <property type="entry name" value="THIOREDOXIN_2"/>
    <property type="match status" value="1"/>
</dbReference>
<dbReference type="Proteomes" id="UP000187485">
    <property type="component" value="Unassembled WGS sequence"/>
</dbReference>
<dbReference type="RefSeq" id="WP_075859654.1">
    <property type="nucleotide sequence ID" value="NZ_BDJK01000036.1"/>
</dbReference>
<dbReference type="PANTHER" id="PTHR45663">
    <property type="entry name" value="GEO12009P1"/>
    <property type="match status" value="1"/>
</dbReference>
<evidence type="ECO:0000256" key="1">
    <source>
        <dbReference type="ARBA" id="ARBA00008987"/>
    </source>
</evidence>
<feature type="active site" description="Nucleophile" evidence="7">
    <location>
        <position position="36"/>
    </location>
</feature>
<dbReference type="InterPro" id="IPR005746">
    <property type="entry name" value="Thioredoxin"/>
</dbReference>
<feature type="site" description="Contributes to redox potential value" evidence="7">
    <location>
        <position position="35"/>
    </location>
</feature>
<name>A0A1L8CWC4_9THEO</name>
<evidence type="ECO:0000313" key="11">
    <source>
        <dbReference type="Proteomes" id="UP000187485"/>
    </source>
</evidence>
<keyword evidence="11" id="KW-1185">Reference proteome</keyword>
<dbReference type="Pfam" id="PF00085">
    <property type="entry name" value="Thioredoxin"/>
    <property type="match status" value="1"/>
</dbReference>
<protein>
    <recommendedName>
        <fullName evidence="6">Thioredoxin</fullName>
    </recommendedName>
</protein>
<keyword evidence="3" id="KW-0249">Electron transport</keyword>
<evidence type="ECO:0000256" key="3">
    <source>
        <dbReference type="ARBA" id="ARBA00022982"/>
    </source>
</evidence>
<proteinExistence type="inferred from homology"/>
<dbReference type="GO" id="GO:0005737">
    <property type="term" value="C:cytoplasm"/>
    <property type="evidence" value="ECO:0007669"/>
    <property type="project" value="TreeGrafter"/>
</dbReference>
<evidence type="ECO:0000256" key="7">
    <source>
        <dbReference type="PIRSR" id="PIRSR000077-1"/>
    </source>
</evidence>
<dbReference type="PIRSF" id="PIRSF000077">
    <property type="entry name" value="Thioredoxin"/>
    <property type="match status" value="1"/>
</dbReference>
<dbReference type="PANTHER" id="PTHR45663:SF11">
    <property type="entry name" value="GEO12009P1"/>
    <property type="match status" value="1"/>
</dbReference>
<keyword evidence="5 8" id="KW-0676">Redox-active center</keyword>
<dbReference type="STRING" id="870242.cpu_17220"/>
<comment type="caution">
    <text evidence="10">The sequence shown here is derived from an EMBL/GenBank/DDBJ whole genome shotgun (WGS) entry which is preliminary data.</text>
</comment>
<feature type="site" description="Deprotonates C-terminal active site Cys" evidence="7">
    <location>
        <position position="27"/>
    </location>
</feature>
<evidence type="ECO:0000256" key="6">
    <source>
        <dbReference type="PIRNR" id="PIRNR000077"/>
    </source>
</evidence>
<dbReference type="SUPFAM" id="SSF52833">
    <property type="entry name" value="Thioredoxin-like"/>
    <property type="match status" value="1"/>
</dbReference>
<dbReference type="AlphaFoldDB" id="A0A1L8CWC4"/>
<feature type="site" description="Contributes to redox potential value" evidence="7">
    <location>
        <position position="34"/>
    </location>
</feature>
<evidence type="ECO:0000256" key="4">
    <source>
        <dbReference type="ARBA" id="ARBA00023157"/>
    </source>
</evidence>
<gene>
    <name evidence="10" type="ORF">cpu_17220</name>
</gene>
<keyword evidence="4 8" id="KW-1015">Disulfide bond</keyword>
<feature type="disulfide bond" description="Redox-active" evidence="8">
    <location>
        <begin position="33"/>
        <end position="36"/>
    </location>
</feature>
<feature type="active site" description="Nucleophile" evidence="7">
    <location>
        <position position="33"/>
    </location>
</feature>
<evidence type="ECO:0000256" key="5">
    <source>
        <dbReference type="ARBA" id="ARBA00023284"/>
    </source>
</evidence>
<dbReference type="GO" id="GO:0015035">
    <property type="term" value="F:protein-disulfide reductase activity"/>
    <property type="evidence" value="ECO:0007669"/>
    <property type="project" value="InterPro"/>
</dbReference>
<organism evidence="10 11">
    <name type="scientific">Carboxydothermus pertinax</name>
    <dbReference type="NCBI Taxonomy" id="870242"/>
    <lineage>
        <taxon>Bacteria</taxon>
        <taxon>Bacillati</taxon>
        <taxon>Bacillota</taxon>
        <taxon>Clostridia</taxon>
        <taxon>Thermoanaerobacterales</taxon>
        <taxon>Thermoanaerobacteraceae</taxon>
        <taxon>Carboxydothermus</taxon>
    </lineage>
</organism>